<reference evidence="1" key="1">
    <citation type="submission" date="2018-05" db="EMBL/GenBank/DDBJ databases">
        <authorList>
            <person name="Lanie J.A."/>
            <person name="Ng W.-L."/>
            <person name="Kazmierczak K.M."/>
            <person name="Andrzejewski T.M."/>
            <person name="Davidsen T.M."/>
            <person name="Wayne K.J."/>
            <person name="Tettelin H."/>
            <person name="Glass J.I."/>
            <person name="Rusch D."/>
            <person name="Podicherti R."/>
            <person name="Tsui H.-C.T."/>
            <person name="Winkler M.E."/>
        </authorList>
    </citation>
    <scope>NUCLEOTIDE SEQUENCE</scope>
</reference>
<protein>
    <submittedName>
        <fullName evidence="1">Uncharacterized protein</fullName>
    </submittedName>
</protein>
<name>A0A382LDC5_9ZZZZ</name>
<organism evidence="1">
    <name type="scientific">marine metagenome</name>
    <dbReference type="NCBI Taxonomy" id="408172"/>
    <lineage>
        <taxon>unclassified sequences</taxon>
        <taxon>metagenomes</taxon>
        <taxon>ecological metagenomes</taxon>
    </lineage>
</organism>
<dbReference type="AlphaFoldDB" id="A0A382LDC5"/>
<gene>
    <name evidence="1" type="ORF">METZ01_LOCUS286739</name>
</gene>
<evidence type="ECO:0000313" key="1">
    <source>
        <dbReference type="EMBL" id="SVC33885.1"/>
    </source>
</evidence>
<dbReference type="EMBL" id="UINC01085917">
    <property type="protein sequence ID" value="SVC33885.1"/>
    <property type="molecule type" value="Genomic_DNA"/>
</dbReference>
<sequence>MNNPILLIIFFFITTFISSCTTSRLEEQVNLPLNLNEGESIAVISNSYHSGNQTEYDFIQCVNKSLSKKQDYFNLIQTEYFQNMLYPWLEPRTAPQTPEDLPEFLSRDLVRGTLETHNIKYLINISGETKTNSSSGALSCAAGPGGGGCFGLAWWDDTSSYSASVWDIAQQSSVGSVSATVSGTSVIPALIIPIPIIARTKSSACDGLVKQLLNFLSTS</sequence>
<proteinExistence type="predicted"/>
<accession>A0A382LDC5</accession>